<organism evidence="1 2">
    <name type="scientific">Phlebiopsis gigantea (strain 11061_1 CR5-6)</name>
    <name type="common">White-rot fungus</name>
    <name type="synonym">Peniophora gigantea</name>
    <dbReference type="NCBI Taxonomy" id="745531"/>
    <lineage>
        <taxon>Eukaryota</taxon>
        <taxon>Fungi</taxon>
        <taxon>Dikarya</taxon>
        <taxon>Basidiomycota</taxon>
        <taxon>Agaricomycotina</taxon>
        <taxon>Agaricomycetes</taxon>
        <taxon>Polyporales</taxon>
        <taxon>Phanerochaetaceae</taxon>
        <taxon>Phlebiopsis</taxon>
    </lineage>
</organism>
<protein>
    <submittedName>
        <fullName evidence="1">Uncharacterized protein</fullName>
    </submittedName>
</protein>
<dbReference type="HOGENOM" id="CLU_1797168_0_0_1"/>
<reference evidence="1 2" key="1">
    <citation type="journal article" date="2014" name="PLoS Genet.">
        <title>Analysis of the Phlebiopsis gigantea genome, transcriptome and secretome provides insight into its pioneer colonization strategies of wood.</title>
        <authorList>
            <person name="Hori C."/>
            <person name="Ishida T."/>
            <person name="Igarashi K."/>
            <person name="Samejima M."/>
            <person name="Suzuki H."/>
            <person name="Master E."/>
            <person name="Ferreira P."/>
            <person name="Ruiz-Duenas F.J."/>
            <person name="Held B."/>
            <person name="Canessa P."/>
            <person name="Larrondo L.F."/>
            <person name="Schmoll M."/>
            <person name="Druzhinina I.S."/>
            <person name="Kubicek C.P."/>
            <person name="Gaskell J.A."/>
            <person name="Kersten P."/>
            <person name="St John F."/>
            <person name="Glasner J."/>
            <person name="Sabat G."/>
            <person name="Splinter BonDurant S."/>
            <person name="Syed K."/>
            <person name="Yadav J."/>
            <person name="Mgbeahuruike A.C."/>
            <person name="Kovalchuk A."/>
            <person name="Asiegbu F.O."/>
            <person name="Lackner G."/>
            <person name="Hoffmeister D."/>
            <person name="Rencoret J."/>
            <person name="Gutierrez A."/>
            <person name="Sun H."/>
            <person name="Lindquist E."/>
            <person name="Barry K."/>
            <person name="Riley R."/>
            <person name="Grigoriev I.V."/>
            <person name="Henrissat B."/>
            <person name="Kues U."/>
            <person name="Berka R.M."/>
            <person name="Martinez A.T."/>
            <person name="Covert S.F."/>
            <person name="Blanchette R.A."/>
            <person name="Cullen D."/>
        </authorList>
    </citation>
    <scope>NUCLEOTIDE SEQUENCE [LARGE SCALE GENOMIC DNA]</scope>
    <source>
        <strain evidence="1 2">11061_1 CR5-6</strain>
    </source>
</reference>
<dbReference type="Proteomes" id="UP000053257">
    <property type="component" value="Unassembled WGS sequence"/>
</dbReference>
<name>A0A0C3SDS4_PHLG1</name>
<evidence type="ECO:0000313" key="1">
    <source>
        <dbReference type="EMBL" id="KIP12102.1"/>
    </source>
</evidence>
<accession>A0A0C3SDS4</accession>
<dbReference type="AlphaFoldDB" id="A0A0C3SDS4"/>
<proteinExistence type="predicted"/>
<sequence>MAIGTAFFAGVVGTFYYSRSWAHNKDDQTWIVRHGQQPNSPNGWVHHDMSGPRLVHTRASTEPANLLAHVPLRGNSDNRGSESVLGRVMSVIAGRGLFPDGLSPVNPTNKQVPVMQRQNDAGTHFYTKVRNITSYANLTLEFHV</sequence>
<dbReference type="OrthoDB" id="2787052at2759"/>
<evidence type="ECO:0000313" key="2">
    <source>
        <dbReference type="Proteomes" id="UP000053257"/>
    </source>
</evidence>
<keyword evidence="2" id="KW-1185">Reference proteome</keyword>
<gene>
    <name evidence="1" type="ORF">PHLGIDRAFT_368206</name>
</gene>
<dbReference type="EMBL" id="KN840441">
    <property type="protein sequence ID" value="KIP12102.1"/>
    <property type="molecule type" value="Genomic_DNA"/>
</dbReference>